<dbReference type="EMBL" id="CM001220">
    <property type="protein sequence ID" value="AES90276.2"/>
    <property type="molecule type" value="Genomic_DNA"/>
</dbReference>
<accession>G7JNM8</accession>
<keyword evidence="3" id="KW-1185">Reference proteome</keyword>
<dbReference type="HOGENOM" id="CLU_2433348_0_0_1"/>
<accession>A0A0C3X204</accession>
<name>G7JNM8_MEDTR</name>
<dbReference type="AlphaFoldDB" id="G7JNM8"/>
<sequence length="91" mass="9759">MTQLALHLDLVNSTDIQGPDATSSSLVVIGHSSLLLPCSLGLSEKWYHSPACGGAGVGPCYRSTFCNFGSSVTTNKLENKIEMLPPFRRSF</sequence>
<proteinExistence type="predicted"/>
<dbReference type="PaxDb" id="3880-AES90276"/>
<evidence type="ECO:0000313" key="3">
    <source>
        <dbReference type="Proteomes" id="UP000002051"/>
    </source>
</evidence>
<organism evidence="1 3">
    <name type="scientific">Medicago truncatula</name>
    <name type="common">Barrel medic</name>
    <name type="synonym">Medicago tribuloides</name>
    <dbReference type="NCBI Taxonomy" id="3880"/>
    <lineage>
        <taxon>Eukaryota</taxon>
        <taxon>Viridiplantae</taxon>
        <taxon>Streptophyta</taxon>
        <taxon>Embryophyta</taxon>
        <taxon>Tracheophyta</taxon>
        <taxon>Spermatophyta</taxon>
        <taxon>Magnoliopsida</taxon>
        <taxon>eudicotyledons</taxon>
        <taxon>Gunneridae</taxon>
        <taxon>Pentapetalae</taxon>
        <taxon>rosids</taxon>
        <taxon>fabids</taxon>
        <taxon>Fabales</taxon>
        <taxon>Fabaceae</taxon>
        <taxon>Papilionoideae</taxon>
        <taxon>50 kb inversion clade</taxon>
        <taxon>NPAAA clade</taxon>
        <taxon>Hologalegina</taxon>
        <taxon>IRL clade</taxon>
        <taxon>Trifolieae</taxon>
        <taxon>Medicago</taxon>
    </lineage>
</organism>
<dbReference type="Proteomes" id="UP000002051">
    <property type="component" value="Chromosome 4"/>
</dbReference>
<dbReference type="EnsemblPlants" id="AES90276">
    <property type="protein sequence ID" value="AES90276"/>
    <property type="gene ID" value="MTR_4g087410"/>
</dbReference>
<evidence type="ECO:0000313" key="1">
    <source>
        <dbReference type="EMBL" id="AES90276.2"/>
    </source>
</evidence>
<protein>
    <submittedName>
        <fullName evidence="1 2">Uncharacterized protein</fullName>
    </submittedName>
</protein>
<gene>
    <name evidence="1" type="ordered locus">MTR_4g087410</name>
</gene>
<reference evidence="1 3" key="2">
    <citation type="journal article" date="2014" name="BMC Genomics">
        <title>An improved genome release (version Mt4.0) for the model legume Medicago truncatula.</title>
        <authorList>
            <person name="Tang H."/>
            <person name="Krishnakumar V."/>
            <person name="Bidwell S."/>
            <person name="Rosen B."/>
            <person name="Chan A."/>
            <person name="Zhou S."/>
            <person name="Gentzbittel L."/>
            <person name="Childs K.L."/>
            <person name="Yandell M."/>
            <person name="Gundlach H."/>
            <person name="Mayer K.F."/>
            <person name="Schwartz D.C."/>
            <person name="Town C.D."/>
        </authorList>
    </citation>
    <scope>GENOME REANNOTATION</scope>
    <source>
        <strain evidence="2 3">cv. Jemalong A17</strain>
    </source>
</reference>
<feature type="non-terminal residue" evidence="1">
    <location>
        <position position="91"/>
    </location>
</feature>
<reference evidence="1 3" key="1">
    <citation type="journal article" date="2011" name="Nature">
        <title>The Medicago genome provides insight into the evolution of rhizobial symbioses.</title>
        <authorList>
            <person name="Young N.D."/>
            <person name="Debelle F."/>
            <person name="Oldroyd G.E."/>
            <person name="Geurts R."/>
            <person name="Cannon S.B."/>
            <person name="Udvardi M.K."/>
            <person name="Benedito V.A."/>
            <person name="Mayer K.F."/>
            <person name="Gouzy J."/>
            <person name="Schoof H."/>
            <person name="Van de Peer Y."/>
            <person name="Proost S."/>
            <person name="Cook D.R."/>
            <person name="Meyers B.C."/>
            <person name="Spannagl M."/>
            <person name="Cheung F."/>
            <person name="De Mita S."/>
            <person name="Krishnakumar V."/>
            <person name="Gundlach H."/>
            <person name="Zhou S."/>
            <person name="Mudge J."/>
            <person name="Bharti A.K."/>
            <person name="Murray J.D."/>
            <person name="Naoumkina M.A."/>
            <person name="Rosen B."/>
            <person name="Silverstein K.A."/>
            <person name="Tang H."/>
            <person name="Rombauts S."/>
            <person name="Zhao P.X."/>
            <person name="Zhou P."/>
            <person name="Barbe V."/>
            <person name="Bardou P."/>
            <person name="Bechner M."/>
            <person name="Bellec A."/>
            <person name="Berger A."/>
            <person name="Berges H."/>
            <person name="Bidwell S."/>
            <person name="Bisseling T."/>
            <person name="Choisne N."/>
            <person name="Couloux A."/>
            <person name="Denny R."/>
            <person name="Deshpande S."/>
            <person name="Dai X."/>
            <person name="Doyle J.J."/>
            <person name="Dudez A.M."/>
            <person name="Farmer A.D."/>
            <person name="Fouteau S."/>
            <person name="Franken C."/>
            <person name="Gibelin C."/>
            <person name="Gish J."/>
            <person name="Goldstein S."/>
            <person name="Gonzalez A.J."/>
            <person name="Green P.J."/>
            <person name="Hallab A."/>
            <person name="Hartog M."/>
            <person name="Hua A."/>
            <person name="Humphray S.J."/>
            <person name="Jeong D.H."/>
            <person name="Jing Y."/>
            <person name="Jocker A."/>
            <person name="Kenton S.M."/>
            <person name="Kim D.J."/>
            <person name="Klee K."/>
            <person name="Lai H."/>
            <person name="Lang C."/>
            <person name="Lin S."/>
            <person name="Macmil S.L."/>
            <person name="Magdelenat G."/>
            <person name="Matthews L."/>
            <person name="McCorrison J."/>
            <person name="Monaghan E.L."/>
            <person name="Mun J.H."/>
            <person name="Najar F.Z."/>
            <person name="Nicholson C."/>
            <person name="Noirot C."/>
            <person name="O'Bleness M."/>
            <person name="Paule C.R."/>
            <person name="Poulain J."/>
            <person name="Prion F."/>
            <person name="Qin B."/>
            <person name="Qu C."/>
            <person name="Retzel E.F."/>
            <person name="Riddle C."/>
            <person name="Sallet E."/>
            <person name="Samain S."/>
            <person name="Samson N."/>
            <person name="Sanders I."/>
            <person name="Saurat O."/>
            <person name="Scarpelli C."/>
            <person name="Schiex T."/>
            <person name="Segurens B."/>
            <person name="Severin A.J."/>
            <person name="Sherrier D.J."/>
            <person name="Shi R."/>
            <person name="Sims S."/>
            <person name="Singer S.R."/>
            <person name="Sinharoy S."/>
            <person name="Sterck L."/>
            <person name="Viollet A."/>
            <person name="Wang B.B."/>
            <person name="Wang K."/>
            <person name="Wang M."/>
            <person name="Wang X."/>
            <person name="Warfsmann J."/>
            <person name="Weissenbach J."/>
            <person name="White D.D."/>
            <person name="White J.D."/>
            <person name="Wiley G.B."/>
            <person name="Wincker P."/>
            <person name="Xing Y."/>
            <person name="Yang L."/>
            <person name="Yao Z."/>
            <person name="Ying F."/>
            <person name="Zhai J."/>
            <person name="Zhou L."/>
            <person name="Zuber A."/>
            <person name="Denarie J."/>
            <person name="Dixon R.A."/>
            <person name="May G.D."/>
            <person name="Schwartz D.C."/>
            <person name="Rogers J."/>
            <person name="Quetier F."/>
            <person name="Town C.D."/>
            <person name="Roe B.A."/>
        </authorList>
    </citation>
    <scope>NUCLEOTIDE SEQUENCE [LARGE SCALE GENOMIC DNA]</scope>
    <source>
        <strain evidence="1">A17</strain>
        <strain evidence="2 3">cv. Jemalong A17</strain>
    </source>
</reference>
<reference evidence="2" key="3">
    <citation type="submission" date="2015-04" db="UniProtKB">
        <authorList>
            <consortium name="EnsemblPlants"/>
        </authorList>
    </citation>
    <scope>IDENTIFICATION</scope>
    <source>
        <strain evidence="2">cv. Jemalong A17</strain>
    </source>
</reference>
<evidence type="ECO:0000313" key="2">
    <source>
        <dbReference type="EnsemblPlants" id="AES90276"/>
    </source>
</evidence>